<dbReference type="Gene3D" id="1.20.1250.20">
    <property type="entry name" value="MFS general substrate transporter like domains"/>
    <property type="match status" value="1"/>
</dbReference>
<dbReference type="PANTHER" id="PTHR23504">
    <property type="entry name" value="MAJOR FACILITATOR SUPERFAMILY DOMAIN-CONTAINING PROTEIN 10"/>
    <property type="match status" value="1"/>
</dbReference>
<feature type="domain" description="Major facilitator superfamily (MFS) profile" evidence="7">
    <location>
        <begin position="49"/>
        <end position="520"/>
    </location>
</feature>
<feature type="transmembrane region" description="Helical" evidence="6">
    <location>
        <begin position="220"/>
        <end position="241"/>
    </location>
</feature>
<feature type="transmembrane region" description="Helical" evidence="6">
    <location>
        <begin position="288"/>
        <end position="309"/>
    </location>
</feature>
<dbReference type="Pfam" id="PF07690">
    <property type="entry name" value="MFS_1"/>
    <property type="match status" value="1"/>
</dbReference>
<keyword evidence="3 6" id="KW-0812">Transmembrane</keyword>
<dbReference type="InterPro" id="IPR005829">
    <property type="entry name" value="Sugar_transporter_CS"/>
</dbReference>
<evidence type="ECO:0000256" key="4">
    <source>
        <dbReference type="ARBA" id="ARBA00022989"/>
    </source>
</evidence>
<evidence type="ECO:0000256" key="1">
    <source>
        <dbReference type="ARBA" id="ARBA00004141"/>
    </source>
</evidence>
<evidence type="ECO:0000256" key="5">
    <source>
        <dbReference type="ARBA" id="ARBA00023136"/>
    </source>
</evidence>
<feature type="transmembrane region" description="Helical" evidence="6">
    <location>
        <begin position="388"/>
        <end position="415"/>
    </location>
</feature>
<feature type="transmembrane region" description="Helical" evidence="6">
    <location>
        <begin position="144"/>
        <end position="166"/>
    </location>
</feature>
<feature type="transmembrane region" description="Helical" evidence="6">
    <location>
        <begin position="350"/>
        <end position="368"/>
    </location>
</feature>
<reference evidence="8" key="1">
    <citation type="submission" date="2014-08" db="EMBL/GenBank/DDBJ databases">
        <authorList>
            <person name="Sharma Rahul"/>
            <person name="Thines Marco"/>
        </authorList>
    </citation>
    <scope>NUCLEOTIDE SEQUENCE</scope>
</reference>
<evidence type="ECO:0000313" key="8">
    <source>
        <dbReference type="EMBL" id="CDZ98397.1"/>
    </source>
</evidence>
<dbReference type="PANTHER" id="PTHR23504:SF31">
    <property type="entry name" value="MAJOR FACILITATOR SUPERFAMILY DOMAIN-CONTAINING PROTEIN 10"/>
    <property type="match status" value="1"/>
</dbReference>
<dbReference type="InterPro" id="IPR020846">
    <property type="entry name" value="MFS_dom"/>
</dbReference>
<feature type="transmembrane region" description="Helical" evidence="6">
    <location>
        <begin position="482"/>
        <end position="500"/>
    </location>
</feature>
<proteinExistence type="predicted"/>
<sequence length="520" mass="56213">MKARSVILVVFVSLVLDLLAFTIPLPLFPRIIEWYASREAISSSADQTHTILSSVLAGLRSFRATLVSYRSDGQPVVTNVHKKWDIILLGGFLGSIFSFCQYLVAPHIGGLSDKYGRKRVLLISMIGNLASAGIWFQSTTFASYLLSRLVGGLSEGNVQLSIAIIADVTPASTRSRALALVGLAFSVCFTFGPALGAYFASLPLPLSVSSDTSLLNRLNVYSYAAAITLVLITIETAFLAWKLPETRGWRLSPEEESSNTAKGAGREEERQVAMNVKERKRMVDELSALHRIFLFFFSGAEFTLTFLAYDLFGATNAQNGRLLGFIGVLSSLLQGGYTRRPSVSRYPLILAHRGILSTSLGLLLLSLLPLSASSSGNESIPGKFSALILWSGAACLAFTSASVVTGLTGFVSLLCDQDEDQHVGSVEKRVEVEGKQKDKGEGEKLRKGKTLGGFRSAGQLGRALGPIFACTTYWVLGPSFCYALSGSALAFVAFKARALIRREQDRSSEIEVGTEKSKIE</sequence>
<keyword evidence="5 6" id="KW-0472">Membrane</keyword>
<dbReference type="InterPro" id="IPR036259">
    <property type="entry name" value="MFS_trans_sf"/>
</dbReference>
<keyword evidence="4 6" id="KW-1133">Transmembrane helix</keyword>
<keyword evidence="2" id="KW-0813">Transport</keyword>
<feature type="transmembrane region" description="Helical" evidence="6">
    <location>
        <begin position="86"/>
        <end position="108"/>
    </location>
</feature>
<evidence type="ECO:0000256" key="3">
    <source>
        <dbReference type="ARBA" id="ARBA00022692"/>
    </source>
</evidence>
<accession>A0A0F7SMV1</accession>
<dbReference type="PROSITE" id="PS00216">
    <property type="entry name" value="SUGAR_TRANSPORT_1"/>
    <property type="match status" value="1"/>
</dbReference>
<dbReference type="AlphaFoldDB" id="A0A0F7SMV1"/>
<dbReference type="EMBL" id="LN483345">
    <property type="protein sequence ID" value="CDZ98397.1"/>
    <property type="molecule type" value="Genomic_DNA"/>
</dbReference>
<dbReference type="PROSITE" id="PS50850">
    <property type="entry name" value="MFS"/>
    <property type="match status" value="1"/>
</dbReference>
<evidence type="ECO:0000256" key="6">
    <source>
        <dbReference type="SAM" id="Phobius"/>
    </source>
</evidence>
<protein>
    <submittedName>
        <fullName evidence="8">Permease of the major facilitator superfamily</fullName>
    </submittedName>
</protein>
<dbReference type="GO" id="GO:0016020">
    <property type="term" value="C:membrane"/>
    <property type="evidence" value="ECO:0007669"/>
    <property type="project" value="UniProtKB-SubCell"/>
</dbReference>
<comment type="subcellular location">
    <subcellularLocation>
        <location evidence="1">Membrane</location>
        <topology evidence="1">Multi-pass membrane protein</topology>
    </subcellularLocation>
</comment>
<dbReference type="InterPro" id="IPR011701">
    <property type="entry name" value="MFS"/>
</dbReference>
<organism evidence="8">
    <name type="scientific">Phaffia rhodozyma</name>
    <name type="common">Yeast</name>
    <name type="synonym">Xanthophyllomyces dendrorhous</name>
    <dbReference type="NCBI Taxonomy" id="264483"/>
    <lineage>
        <taxon>Eukaryota</taxon>
        <taxon>Fungi</taxon>
        <taxon>Dikarya</taxon>
        <taxon>Basidiomycota</taxon>
        <taxon>Agaricomycotina</taxon>
        <taxon>Tremellomycetes</taxon>
        <taxon>Cystofilobasidiales</taxon>
        <taxon>Mrakiaceae</taxon>
        <taxon>Phaffia</taxon>
    </lineage>
</organism>
<evidence type="ECO:0000259" key="7">
    <source>
        <dbReference type="PROSITE" id="PS50850"/>
    </source>
</evidence>
<evidence type="ECO:0000256" key="2">
    <source>
        <dbReference type="ARBA" id="ARBA00022448"/>
    </source>
</evidence>
<dbReference type="SUPFAM" id="SSF103473">
    <property type="entry name" value="MFS general substrate transporter"/>
    <property type="match status" value="1"/>
</dbReference>
<dbReference type="GO" id="GO:0022857">
    <property type="term" value="F:transmembrane transporter activity"/>
    <property type="evidence" value="ECO:0007669"/>
    <property type="project" value="InterPro"/>
</dbReference>
<feature type="transmembrane region" description="Helical" evidence="6">
    <location>
        <begin position="120"/>
        <end position="138"/>
    </location>
</feature>
<feature type="transmembrane region" description="Helical" evidence="6">
    <location>
        <begin position="178"/>
        <end position="200"/>
    </location>
</feature>
<name>A0A0F7SMV1_PHARH</name>